<dbReference type="InterPro" id="IPR000719">
    <property type="entry name" value="Prot_kinase_dom"/>
</dbReference>
<feature type="non-terminal residue" evidence="2">
    <location>
        <position position="1"/>
    </location>
</feature>
<comment type="caution">
    <text evidence="2">The sequence shown here is derived from an EMBL/GenBank/DDBJ whole genome shotgun (WGS) entry which is preliminary data.</text>
</comment>
<evidence type="ECO:0000259" key="1">
    <source>
        <dbReference type="PROSITE" id="PS50011"/>
    </source>
</evidence>
<protein>
    <submittedName>
        <fullName evidence="2">22901_t:CDS:1</fullName>
    </submittedName>
</protein>
<dbReference type="OrthoDB" id="2376870at2759"/>
<dbReference type="AlphaFoldDB" id="A0A9N9J3C5"/>
<dbReference type="PROSITE" id="PS50011">
    <property type="entry name" value="PROTEIN_KINASE_DOM"/>
    <property type="match status" value="1"/>
</dbReference>
<proteinExistence type="predicted"/>
<gene>
    <name evidence="2" type="ORF">DERYTH_LOCUS18066</name>
</gene>
<evidence type="ECO:0000313" key="3">
    <source>
        <dbReference type="Proteomes" id="UP000789405"/>
    </source>
</evidence>
<dbReference type="Pfam" id="PF07714">
    <property type="entry name" value="PK_Tyr_Ser-Thr"/>
    <property type="match status" value="1"/>
</dbReference>
<feature type="domain" description="Protein kinase" evidence="1">
    <location>
        <begin position="67"/>
        <end position="330"/>
    </location>
</feature>
<dbReference type="Proteomes" id="UP000789405">
    <property type="component" value="Unassembled WGS sequence"/>
</dbReference>
<dbReference type="GO" id="GO:0004672">
    <property type="term" value="F:protein kinase activity"/>
    <property type="evidence" value="ECO:0007669"/>
    <property type="project" value="InterPro"/>
</dbReference>
<keyword evidence="3" id="KW-1185">Reference proteome</keyword>
<evidence type="ECO:0000313" key="2">
    <source>
        <dbReference type="EMBL" id="CAG8763768.1"/>
    </source>
</evidence>
<dbReference type="Gene3D" id="1.10.510.10">
    <property type="entry name" value="Transferase(Phosphotransferase) domain 1"/>
    <property type="match status" value="1"/>
</dbReference>
<dbReference type="InterPro" id="IPR001245">
    <property type="entry name" value="Ser-Thr/Tyr_kinase_cat_dom"/>
</dbReference>
<organism evidence="2 3">
    <name type="scientific">Dentiscutata erythropus</name>
    <dbReference type="NCBI Taxonomy" id="1348616"/>
    <lineage>
        <taxon>Eukaryota</taxon>
        <taxon>Fungi</taxon>
        <taxon>Fungi incertae sedis</taxon>
        <taxon>Mucoromycota</taxon>
        <taxon>Glomeromycotina</taxon>
        <taxon>Glomeromycetes</taxon>
        <taxon>Diversisporales</taxon>
        <taxon>Gigasporaceae</taxon>
        <taxon>Dentiscutata</taxon>
    </lineage>
</organism>
<name>A0A9N9J3C5_9GLOM</name>
<dbReference type="EMBL" id="CAJVPY010017799">
    <property type="protein sequence ID" value="CAG8763768.1"/>
    <property type="molecule type" value="Genomic_DNA"/>
</dbReference>
<dbReference type="InterPro" id="IPR011009">
    <property type="entry name" value="Kinase-like_dom_sf"/>
</dbReference>
<sequence>PPASLIVNNVKCDIEPPLICSDCLHEVLEKEFDNWSSGNLLIDEFIQKAQQSLSYIQYPEWIPYNFFTEIKRINRGEFGAVISAKWTQDMKYLEQFLPTKEVLQDQTYYCCLYGITQVPSTLEYMLVESASVCDRCFSKIIERIKCFSIINGDKYYTRSEPCTVALKQLEGEKDSVHLFLKEIQAQFNCCHLYGVTKDPSTSQYMFVMRYAPQGDLRRFLQKNFDKLTIENKLKELTLDEYRNQDNRNKKYIHGEGAWLWEWDGTNLSRELLNSHNATNIYNIMKWKPDIPIHKDAVYKSRMISISDKYMTRQNDMTLKYEISDIPYMSL</sequence>
<reference evidence="2" key="1">
    <citation type="submission" date="2021-06" db="EMBL/GenBank/DDBJ databases">
        <authorList>
            <person name="Kallberg Y."/>
            <person name="Tangrot J."/>
            <person name="Rosling A."/>
        </authorList>
    </citation>
    <scope>NUCLEOTIDE SEQUENCE</scope>
    <source>
        <strain evidence="2">MA453B</strain>
    </source>
</reference>
<dbReference type="SUPFAM" id="SSF56112">
    <property type="entry name" value="Protein kinase-like (PK-like)"/>
    <property type="match status" value="1"/>
</dbReference>
<dbReference type="GO" id="GO:0005524">
    <property type="term" value="F:ATP binding"/>
    <property type="evidence" value="ECO:0007669"/>
    <property type="project" value="InterPro"/>
</dbReference>
<accession>A0A9N9J3C5</accession>